<dbReference type="EMBL" id="AHEF01000041">
    <property type="protein sequence ID" value="EOP90896.1"/>
    <property type="molecule type" value="Genomic_DNA"/>
</dbReference>
<keyword evidence="1" id="KW-1133">Transmembrane helix</keyword>
<name>A0A9W5QW63_BACCE</name>
<reference evidence="2 3" key="1">
    <citation type="submission" date="2012-12" db="EMBL/GenBank/DDBJ databases">
        <title>The Genome Sequence of Bacillus cereus HuB4-4.</title>
        <authorList>
            <consortium name="The Broad Institute Genome Sequencing Platform"/>
            <consortium name="The Broad Institute Genome Sequencing Center for Infectious Disease"/>
            <person name="Feldgarden M."/>
            <person name="Van der Auwera G.A."/>
            <person name="Mahillon J."/>
            <person name="Duprez V."/>
            <person name="Timmery S."/>
            <person name="Mattelet C."/>
            <person name="Dierick K."/>
            <person name="Sun M."/>
            <person name="Yu Z."/>
            <person name="Zhu L."/>
            <person name="Hu X."/>
            <person name="Shank E.B."/>
            <person name="Swiecicka I."/>
            <person name="Hansen B.M."/>
            <person name="Andrup L."/>
            <person name="Walker B."/>
            <person name="Young S.K."/>
            <person name="Zeng Q."/>
            <person name="Gargeya S."/>
            <person name="Fitzgerald M."/>
            <person name="Haas B."/>
            <person name="Abouelleil A."/>
            <person name="Alvarado L."/>
            <person name="Arachchi H.M."/>
            <person name="Berlin A.M."/>
            <person name="Chapman S.B."/>
            <person name="Dewar J."/>
            <person name="Goldberg J."/>
            <person name="Griggs A."/>
            <person name="Gujja S."/>
            <person name="Hansen M."/>
            <person name="Howarth C."/>
            <person name="Imamovic A."/>
            <person name="Larimer J."/>
            <person name="McCowan C."/>
            <person name="Murphy C."/>
            <person name="Neiman D."/>
            <person name="Pearson M."/>
            <person name="Priest M."/>
            <person name="Roberts A."/>
            <person name="Saif S."/>
            <person name="Shea T."/>
            <person name="Sisk P."/>
            <person name="Sykes S."/>
            <person name="Wortman J."/>
            <person name="Nusbaum C."/>
            <person name="Birren B."/>
        </authorList>
    </citation>
    <scope>NUCLEOTIDE SEQUENCE [LARGE SCALE GENOMIC DNA]</scope>
    <source>
        <strain evidence="2 3">HuB4-4</strain>
    </source>
</reference>
<evidence type="ECO:0000313" key="3">
    <source>
        <dbReference type="Proteomes" id="UP000014009"/>
    </source>
</evidence>
<sequence length="39" mass="4910">MNFLNKYNYFFIMFIPMYIVILYFRVNKRKLGIREKVSV</sequence>
<keyword evidence="1" id="KW-0812">Transmembrane</keyword>
<dbReference type="AlphaFoldDB" id="A0A9W5QW63"/>
<evidence type="ECO:0000256" key="1">
    <source>
        <dbReference type="SAM" id="Phobius"/>
    </source>
</evidence>
<keyword evidence="1" id="KW-0472">Membrane</keyword>
<feature type="transmembrane region" description="Helical" evidence="1">
    <location>
        <begin position="6"/>
        <end position="26"/>
    </location>
</feature>
<comment type="caution">
    <text evidence="2">The sequence shown here is derived from an EMBL/GenBank/DDBJ whole genome shotgun (WGS) entry which is preliminary data.</text>
</comment>
<gene>
    <name evidence="2" type="ORF">IGM_02158</name>
</gene>
<proteinExistence type="predicted"/>
<dbReference type="Proteomes" id="UP000014009">
    <property type="component" value="Unassembled WGS sequence"/>
</dbReference>
<accession>A0A9W5QW63</accession>
<organism evidence="2 3">
    <name type="scientific">Bacillus cereus HuB4-4</name>
    <dbReference type="NCBI Taxonomy" id="1053211"/>
    <lineage>
        <taxon>Bacteria</taxon>
        <taxon>Bacillati</taxon>
        <taxon>Bacillota</taxon>
        <taxon>Bacilli</taxon>
        <taxon>Bacillales</taxon>
        <taxon>Bacillaceae</taxon>
        <taxon>Bacillus</taxon>
        <taxon>Bacillus cereus group</taxon>
    </lineage>
</organism>
<protein>
    <submittedName>
        <fullName evidence="2">Uncharacterized protein</fullName>
    </submittedName>
</protein>
<evidence type="ECO:0000313" key="2">
    <source>
        <dbReference type="EMBL" id="EOP90896.1"/>
    </source>
</evidence>